<comment type="caution">
    <text evidence="1">The sequence shown here is derived from an EMBL/GenBank/DDBJ whole genome shotgun (WGS) entry which is preliminary data.</text>
</comment>
<gene>
    <name evidence="1" type="ORF">C8J30_103117</name>
</gene>
<proteinExistence type="predicted"/>
<dbReference type="EMBL" id="QJTK01000003">
    <property type="protein sequence ID" value="PYF11022.1"/>
    <property type="molecule type" value="Genomic_DNA"/>
</dbReference>
<evidence type="ECO:0000313" key="2">
    <source>
        <dbReference type="Proteomes" id="UP000247727"/>
    </source>
</evidence>
<sequence>MPTEIIIEPHFRWNTRRLPPPPPGLEGRKLAEWARGWRSLHKWFRYQVSEDERYWLSVCEVIGLAATEALLGERDEFRIDSLGNWPDL</sequence>
<reference evidence="1 2" key="1">
    <citation type="submission" date="2018-06" db="EMBL/GenBank/DDBJ databases">
        <title>Genomic Encyclopedia of Type Strains, Phase III (KMG-III): the genomes of soil and plant-associated and newly described type strains.</title>
        <authorList>
            <person name="Whitman W."/>
        </authorList>
    </citation>
    <scope>NUCLEOTIDE SEQUENCE [LARGE SCALE GENOMIC DNA]</scope>
    <source>
        <strain evidence="1 2">JA737</strain>
    </source>
</reference>
<evidence type="ECO:0000313" key="1">
    <source>
        <dbReference type="EMBL" id="PYF11022.1"/>
    </source>
</evidence>
<dbReference type="RefSeq" id="WP_110804813.1">
    <property type="nucleotide sequence ID" value="NZ_QJTK01000003.1"/>
</dbReference>
<dbReference type="AlphaFoldDB" id="A0A318U0I0"/>
<protein>
    <submittedName>
        <fullName evidence="1">Uncharacterized protein</fullName>
    </submittedName>
</protein>
<keyword evidence="2" id="KW-1185">Reference proteome</keyword>
<organism evidence="1 2">
    <name type="scientific">Rhodobacter viridis</name>
    <dbReference type="NCBI Taxonomy" id="1054202"/>
    <lineage>
        <taxon>Bacteria</taxon>
        <taxon>Pseudomonadati</taxon>
        <taxon>Pseudomonadota</taxon>
        <taxon>Alphaproteobacteria</taxon>
        <taxon>Rhodobacterales</taxon>
        <taxon>Rhodobacter group</taxon>
        <taxon>Rhodobacter</taxon>
    </lineage>
</organism>
<name>A0A318U0I0_9RHOB</name>
<dbReference type="Proteomes" id="UP000247727">
    <property type="component" value="Unassembled WGS sequence"/>
</dbReference>
<accession>A0A318U0I0</accession>